<dbReference type="PANTHER" id="PTHR45436">
    <property type="entry name" value="SENSOR HISTIDINE KINASE YKOH"/>
    <property type="match status" value="1"/>
</dbReference>
<accession>A0A0T6LPS4</accession>
<dbReference type="SMART" id="SM00387">
    <property type="entry name" value="HATPase_c"/>
    <property type="match status" value="1"/>
</dbReference>
<keyword evidence="6" id="KW-0472">Membrane</keyword>
<dbReference type="AlphaFoldDB" id="A0A0T6LPS4"/>
<dbReference type="Gene3D" id="3.30.565.10">
    <property type="entry name" value="Histidine kinase-like ATPase, C-terminal domain"/>
    <property type="match status" value="1"/>
</dbReference>
<dbReference type="GO" id="GO:0000160">
    <property type="term" value="P:phosphorelay signal transduction system"/>
    <property type="evidence" value="ECO:0007669"/>
    <property type="project" value="TreeGrafter"/>
</dbReference>
<evidence type="ECO:0000256" key="3">
    <source>
        <dbReference type="ARBA" id="ARBA00022553"/>
    </source>
</evidence>
<protein>
    <recommendedName>
        <fullName evidence="2">histidine kinase</fullName>
        <ecNumber evidence="2">2.7.13.3</ecNumber>
    </recommendedName>
</protein>
<dbReference type="EMBL" id="LLZU01000031">
    <property type="protein sequence ID" value="KRV48123.1"/>
    <property type="molecule type" value="Genomic_DNA"/>
</dbReference>
<keyword evidence="6" id="KW-0812">Transmembrane</keyword>
<feature type="domain" description="Histidine kinase/HSP90-like ATPase" evidence="7">
    <location>
        <begin position="252"/>
        <end position="368"/>
    </location>
</feature>
<name>A0A0T6LPS4_WENVI</name>
<dbReference type="InterPro" id="IPR050428">
    <property type="entry name" value="TCS_sensor_his_kinase"/>
</dbReference>
<dbReference type="eggNOG" id="COG4585">
    <property type="taxonomic scope" value="Bacteria"/>
</dbReference>
<dbReference type="InterPro" id="IPR003594">
    <property type="entry name" value="HATPase_dom"/>
</dbReference>
<feature type="transmembrane region" description="Helical" evidence="6">
    <location>
        <begin position="16"/>
        <end position="38"/>
    </location>
</feature>
<dbReference type="OrthoDB" id="3357461at2"/>
<dbReference type="InterPro" id="IPR036890">
    <property type="entry name" value="HATPase_C_sf"/>
</dbReference>
<evidence type="ECO:0000259" key="7">
    <source>
        <dbReference type="SMART" id="SM00387"/>
    </source>
</evidence>
<evidence type="ECO:0000256" key="5">
    <source>
        <dbReference type="ARBA" id="ARBA00022777"/>
    </source>
</evidence>
<dbReference type="PANTHER" id="PTHR45436:SF5">
    <property type="entry name" value="SENSOR HISTIDINE KINASE TRCS"/>
    <property type="match status" value="1"/>
</dbReference>
<keyword evidence="5" id="KW-0418">Kinase</keyword>
<dbReference type="SUPFAM" id="SSF55874">
    <property type="entry name" value="ATPase domain of HSP90 chaperone/DNA topoisomerase II/histidine kinase"/>
    <property type="match status" value="1"/>
</dbReference>
<evidence type="ECO:0000256" key="6">
    <source>
        <dbReference type="SAM" id="Phobius"/>
    </source>
</evidence>
<feature type="transmembrane region" description="Helical" evidence="6">
    <location>
        <begin position="44"/>
        <end position="64"/>
    </location>
</feature>
<evidence type="ECO:0000256" key="4">
    <source>
        <dbReference type="ARBA" id="ARBA00022679"/>
    </source>
</evidence>
<dbReference type="RefSeq" id="WP_018385618.1">
    <property type="nucleotide sequence ID" value="NZ_LLZU01000031.1"/>
</dbReference>
<comment type="caution">
    <text evidence="8">The sequence shown here is derived from an EMBL/GenBank/DDBJ whole genome shotgun (WGS) entry which is preliminary data.</text>
</comment>
<keyword evidence="9" id="KW-1185">Reference proteome</keyword>
<dbReference type="Proteomes" id="UP000050867">
    <property type="component" value="Unassembled WGS sequence"/>
</dbReference>
<dbReference type="STRING" id="76728.AQ490_26670"/>
<organism evidence="8 9">
    <name type="scientific">Wenjunlia vitaminophila</name>
    <name type="common">Streptomyces vitaminophilus</name>
    <dbReference type="NCBI Taxonomy" id="76728"/>
    <lineage>
        <taxon>Bacteria</taxon>
        <taxon>Bacillati</taxon>
        <taxon>Actinomycetota</taxon>
        <taxon>Actinomycetes</taxon>
        <taxon>Kitasatosporales</taxon>
        <taxon>Streptomycetaceae</taxon>
        <taxon>Wenjunlia</taxon>
    </lineage>
</organism>
<evidence type="ECO:0000313" key="9">
    <source>
        <dbReference type="Proteomes" id="UP000050867"/>
    </source>
</evidence>
<gene>
    <name evidence="8" type="ORF">AQ490_26670</name>
</gene>
<evidence type="ECO:0000256" key="2">
    <source>
        <dbReference type="ARBA" id="ARBA00012438"/>
    </source>
</evidence>
<dbReference type="Pfam" id="PF02518">
    <property type="entry name" value="HATPase_c"/>
    <property type="match status" value="1"/>
</dbReference>
<dbReference type="EC" id="2.7.13.3" evidence="2"/>
<dbReference type="GO" id="GO:0005886">
    <property type="term" value="C:plasma membrane"/>
    <property type="evidence" value="ECO:0007669"/>
    <property type="project" value="TreeGrafter"/>
</dbReference>
<evidence type="ECO:0000256" key="1">
    <source>
        <dbReference type="ARBA" id="ARBA00000085"/>
    </source>
</evidence>
<comment type="catalytic activity">
    <reaction evidence="1">
        <text>ATP + protein L-histidine = ADP + protein N-phospho-L-histidine.</text>
        <dbReference type="EC" id="2.7.13.3"/>
    </reaction>
</comment>
<reference evidence="8 9" key="1">
    <citation type="submission" date="2015-10" db="EMBL/GenBank/DDBJ databases">
        <title>Draft genome sequence of pyrrolomycin-producing Streptomyces vitaminophilus.</title>
        <authorList>
            <person name="Graham D.E."/>
            <person name="Mahan K.M."/>
            <person name="Klingeman D.M."/>
            <person name="Hettich R.L."/>
            <person name="Parry R.J."/>
        </authorList>
    </citation>
    <scope>NUCLEOTIDE SEQUENCE [LARGE SCALE GENOMIC DNA]</scope>
    <source>
        <strain evidence="8 9">ATCC 31673</strain>
    </source>
</reference>
<sequence length="385" mass="39977">MATTSLTTRAGSSGGVLWWVGVCCAAGVLGAVGLAVLAGAESTSAAGLAAIALAGNVVLLAATLQQRRTASGLRREASALRQDVAAAVAETAHLVERRLPAVARGDHRAPLPGLAHPTLAGTPWEGYHQAAVDLVREAVRGAHEQLSANQAAYLALAQDMQAMALDQQRGLDAMERSHDSPETLEGLMHADHAAAQLARKAQTLMILCGTWPQRRWTAPVPLLDVVRGAQSRIPDYQRVQVRGGFDHAVVPQAAEALVHAVAELLDNAARHSPETTSGVLVTIGSTRTGAVVEIDDAGPGMSPRDLKRARLRLDPQDSSALPGPVDSRPQLGLVTVGRICAHYGFSVILDGPSSFGGVRAVVHVPAALLAEGDPSTTGSYAFGVS</sequence>
<keyword evidence="6" id="KW-1133">Transmembrane helix</keyword>
<keyword evidence="4" id="KW-0808">Transferase</keyword>
<dbReference type="GO" id="GO:0004673">
    <property type="term" value="F:protein histidine kinase activity"/>
    <property type="evidence" value="ECO:0007669"/>
    <property type="project" value="UniProtKB-EC"/>
</dbReference>
<keyword evidence="3" id="KW-0597">Phosphoprotein</keyword>
<evidence type="ECO:0000313" key="8">
    <source>
        <dbReference type="EMBL" id="KRV48123.1"/>
    </source>
</evidence>
<proteinExistence type="predicted"/>